<evidence type="ECO:0000256" key="3">
    <source>
        <dbReference type="ARBA" id="ARBA00023242"/>
    </source>
</evidence>
<dbReference type="OrthoDB" id="3266505at2759"/>
<gene>
    <name evidence="6" type="ORF">K469DRAFT_719691</name>
</gene>
<reference evidence="6" key="1">
    <citation type="journal article" date="2020" name="Stud. Mycol.">
        <title>101 Dothideomycetes genomes: a test case for predicting lifestyles and emergence of pathogens.</title>
        <authorList>
            <person name="Haridas S."/>
            <person name="Albert R."/>
            <person name="Binder M."/>
            <person name="Bloem J."/>
            <person name="Labutti K."/>
            <person name="Salamov A."/>
            <person name="Andreopoulos B."/>
            <person name="Baker S."/>
            <person name="Barry K."/>
            <person name="Bills G."/>
            <person name="Bluhm B."/>
            <person name="Cannon C."/>
            <person name="Castanera R."/>
            <person name="Culley D."/>
            <person name="Daum C."/>
            <person name="Ezra D."/>
            <person name="Gonzalez J."/>
            <person name="Henrissat B."/>
            <person name="Kuo A."/>
            <person name="Liang C."/>
            <person name="Lipzen A."/>
            <person name="Lutzoni F."/>
            <person name="Magnuson J."/>
            <person name="Mondo S."/>
            <person name="Nolan M."/>
            <person name="Ohm R."/>
            <person name="Pangilinan J."/>
            <person name="Park H.-J."/>
            <person name="Ramirez L."/>
            <person name="Alfaro M."/>
            <person name="Sun H."/>
            <person name="Tritt A."/>
            <person name="Yoshinaga Y."/>
            <person name="Zwiers L.-H."/>
            <person name="Turgeon B."/>
            <person name="Goodwin S."/>
            <person name="Spatafora J."/>
            <person name="Crous P."/>
            <person name="Grigoriev I."/>
        </authorList>
    </citation>
    <scope>NUCLEOTIDE SEQUENCE</scope>
    <source>
        <strain evidence="6">CBS 207.26</strain>
    </source>
</reference>
<dbReference type="InterPro" id="IPR007219">
    <property type="entry name" value="XnlR_reg_dom"/>
</dbReference>
<dbReference type="InterPro" id="IPR051127">
    <property type="entry name" value="Fungal_SecMet_Regulators"/>
</dbReference>
<evidence type="ECO:0000313" key="7">
    <source>
        <dbReference type="Proteomes" id="UP000800200"/>
    </source>
</evidence>
<feature type="compositionally biased region" description="Polar residues" evidence="4">
    <location>
        <begin position="480"/>
        <end position="491"/>
    </location>
</feature>
<dbReference type="PANTHER" id="PTHR47424:SF6">
    <property type="entry name" value="PROLINE UTILIZATION TRANS-ACTIVATOR"/>
    <property type="match status" value="1"/>
</dbReference>
<dbReference type="PANTHER" id="PTHR47424">
    <property type="entry name" value="REGULATORY PROTEIN GAL4"/>
    <property type="match status" value="1"/>
</dbReference>
<dbReference type="AlphaFoldDB" id="A0A6A6DH58"/>
<evidence type="ECO:0000259" key="5">
    <source>
        <dbReference type="SMART" id="SM00906"/>
    </source>
</evidence>
<name>A0A6A6DH58_9PEZI</name>
<evidence type="ECO:0000256" key="2">
    <source>
        <dbReference type="ARBA" id="ARBA00023163"/>
    </source>
</evidence>
<protein>
    <recommendedName>
        <fullName evidence="5">Xylanolytic transcriptional activator regulatory domain-containing protein</fullName>
    </recommendedName>
</protein>
<evidence type="ECO:0000256" key="1">
    <source>
        <dbReference type="ARBA" id="ARBA00023015"/>
    </source>
</evidence>
<keyword evidence="3" id="KW-0539">Nucleus</keyword>
<dbReference type="EMBL" id="ML994686">
    <property type="protein sequence ID" value="KAF2177589.1"/>
    <property type="molecule type" value="Genomic_DNA"/>
</dbReference>
<proteinExistence type="predicted"/>
<keyword evidence="1" id="KW-0805">Transcription regulation</keyword>
<accession>A0A6A6DH58</accession>
<feature type="region of interest" description="Disordered" evidence="4">
    <location>
        <begin position="468"/>
        <end position="491"/>
    </location>
</feature>
<evidence type="ECO:0000313" key="6">
    <source>
        <dbReference type="EMBL" id="KAF2177589.1"/>
    </source>
</evidence>
<dbReference type="Pfam" id="PF04082">
    <property type="entry name" value="Fungal_trans"/>
    <property type="match status" value="1"/>
</dbReference>
<dbReference type="CDD" id="cd12148">
    <property type="entry name" value="fungal_TF_MHR"/>
    <property type="match status" value="1"/>
</dbReference>
<evidence type="ECO:0000256" key="4">
    <source>
        <dbReference type="SAM" id="MobiDB-lite"/>
    </source>
</evidence>
<feature type="region of interest" description="Disordered" evidence="4">
    <location>
        <begin position="1"/>
        <end position="38"/>
    </location>
</feature>
<dbReference type="GO" id="GO:0003677">
    <property type="term" value="F:DNA binding"/>
    <property type="evidence" value="ECO:0007669"/>
    <property type="project" value="InterPro"/>
</dbReference>
<dbReference type="Proteomes" id="UP000800200">
    <property type="component" value="Unassembled WGS sequence"/>
</dbReference>
<dbReference type="GO" id="GO:0008270">
    <property type="term" value="F:zinc ion binding"/>
    <property type="evidence" value="ECO:0007669"/>
    <property type="project" value="InterPro"/>
</dbReference>
<sequence>MRQLGSSLGIPLPDAGGGEASGEDGKSGSGNENEEPLSLLPDQQGQVQYIGPASSFSFHLKLRTLVGRGAFREFSPWTPAVADNDPHALSTPPSATSNIDHNSPVGQPSFREAYENWLHLPAQADPAWLCSFLSDSGGGRVQSLLPVVIFTSSVTAVQALMLAAIHLHNTNHRDACWNLTGTAVRIAFAIGLHQDKVNTAQGPLARELRKRMWWTLYAFEVMQVSSYDRPSAIEHPGSRIDCPNDRIIGLTGYCPPDYTKWFNRLVIHLGSACRAPKNPKAHSSEESYVGPLSPAAGVLRELDRWKESIPTHLRVENADTSQSSFQRPLLLLHAMYHYTIVVLCRAALLTRATTLSKEGKDSKNIALTSMSDFCVESGRALARILIKLEDIGKFDAITWWDIWYSLASASILVLDLVCDGKKSGKGISESRILLSQLAALATKHRRNPHMPGTIEKWASITVELHSMADTSPQPQPPKVETTSPGPTPQPIQQELASYQFHQSRVNSGAYLFADNLNGSYFPAPDEGADAGFAGQGMIGGGRFDRGAQMSFMDFTINNIQDWDWGDLGSLLGNDAPPQG</sequence>
<organism evidence="6 7">
    <name type="scientific">Zopfia rhizophila CBS 207.26</name>
    <dbReference type="NCBI Taxonomy" id="1314779"/>
    <lineage>
        <taxon>Eukaryota</taxon>
        <taxon>Fungi</taxon>
        <taxon>Dikarya</taxon>
        <taxon>Ascomycota</taxon>
        <taxon>Pezizomycotina</taxon>
        <taxon>Dothideomycetes</taxon>
        <taxon>Dothideomycetes incertae sedis</taxon>
        <taxon>Zopfiaceae</taxon>
        <taxon>Zopfia</taxon>
    </lineage>
</organism>
<keyword evidence="7" id="KW-1185">Reference proteome</keyword>
<dbReference type="SMART" id="SM00906">
    <property type="entry name" value="Fungal_trans"/>
    <property type="match status" value="1"/>
</dbReference>
<keyword evidence="2" id="KW-0804">Transcription</keyword>
<feature type="domain" description="Xylanolytic transcriptional activator regulatory" evidence="5">
    <location>
        <begin position="176"/>
        <end position="251"/>
    </location>
</feature>
<dbReference type="GO" id="GO:0006351">
    <property type="term" value="P:DNA-templated transcription"/>
    <property type="evidence" value="ECO:0007669"/>
    <property type="project" value="InterPro"/>
</dbReference>